<accession>A0AAE3H582</accession>
<feature type="non-terminal residue" evidence="2">
    <location>
        <position position="1"/>
    </location>
</feature>
<gene>
    <name evidence="2" type="ORF">EGI31_14735</name>
</gene>
<evidence type="ECO:0000313" key="2">
    <source>
        <dbReference type="EMBL" id="MCP9764204.1"/>
    </source>
</evidence>
<dbReference type="Proteomes" id="UP001204144">
    <property type="component" value="Unassembled WGS sequence"/>
</dbReference>
<reference evidence="2 3" key="1">
    <citation type="submission" date="2018-11" db="EMBL/GenBank/DDBJ databases">
        <title>Novel bacteria species description.</title>
        <authorList>
            <person name="Han J.-H."/>
        </authorList>
    </citation>
    <scope>NUCLEOTIDE SEQUENCE [LARGE SCALE GENOMIC DNA]</scope>
    <source>
        <strain evidence="2 3">KCTC23259</strain>
    </source>
</reference>
<keyword evidence="3" id="KW-1185">Reference proteome</keyword>
<feature type="compositionally biased region" description="Basic and acidic residues" evidence="1">
    <location>
        <begin position="1"/>
        <end position="15"/>
    </location>
</feature>
<dbReference type="InterPro" id="IPR034660">
    <property type="entry name" value="DinB/YfiT-like"/>
</dbReference>
<feature type="region of interest" description="Disordered" evidence="1">
    <location>
        <begin position="1"/>
        <end position="21"/>
    </location>
</feature>
<dbReference type="EMBL" id="RJUF01000103">
    <property type="protein sequence ID" value="MCP9764204.1"/>
    <property type="molecule type" value="Genomic_DNA"/>
</dbReference>
<evidence type="ECO:0000256" key="1">
    <source>
        <dbReference type="SAM" id="MobiDB-lite"/>
    </source>
</evidence>
<evidence type="ECO:0000313" key="3">
    <source>
        <dbReference type="Proteomes" id="UP001204144"/>
    </source>
</evidence>
<dbReference type="AlphaFoldDB" id="A0AAE3H582"/>
<protein>
    <submittedName>
        <fullName evidence="2">DinB family protein</fullName>
    </submittedName>
</protein>
<dbReference type="Gene3D" id="1.20.120.450">
    <property type="entry name" value="dinb family like domain"/>
    <property type="match status" value="1"/>
</dbReference>
<name>A0AAE3H582_9BACT</name>
<dbReference type="RefSeq" id="WP_255037927.1">
    <property type="nucleotide sequence ID" value="NZ_RJUF01000103.1"/>
</dbReference>
<sequence>TKRCLERRNGQEGGEKNSAGENVFKYGGFPPKMKFKMPAAVAEIPIFGQSVDHYKKEIDEILSSAKLFIEAVESDLGTYKTQHPALGMLNAKEWFHSLEMHSRHHLNQKVELEALSAHV</sequence>
<organism evidence="2 3">
    <name type="scientific">Lacihabitans soyangensis</name>
    <dbReference type="NCBI Taxonomy" id="869394"/>
    <lineage>
        <taxon>Bacteria</taxon>
        <taxon>Pseudomonadati</taxon>
        <taxon>Bacteroidota</taxon>
        <taxon>Cytophagia</taxon>
        <taxon>Cytophagales</taxon>
        <taxon>Leadbetterellaceae</taxon>
        <taxon>Lacihabitans</taxon>
    </lineage>
</organism>
<proteinExistence type="predicted"/>
<comment type="caution">
    <text evidence="2">The sequence shown here is derived from an EMBL/GenBank/DDBJ whole genome shotgun (WGS) entry which is preliminary data.</text>
</comment>